<keyword evidence="2" id="KW-1185">Reference proteome</keyword>
<protein>
    <submittedName>
        <fullName evidence="1">Uncharacterized protein</fullName>
    </submittedName>
</protein>
<proteinExistence type="predicted"/>
<gene>
    <name evidence="1" type="ORF">ENUP19_0082G0084</name>
</gene>
<evidence type="ECO:0000313" key="2">
    <source>
        <dbReference type="Proteomes" id="UP001628156"/>
    </source>
</evidence>
<name>A0ABQ0DFN8_9EUKA</name>
<dbReference type="Proteomes" id="UP001628156">
    <property type="component" value="Unassembled WGS sequence"/>
</dbReference>
<reference evidence="1 2" key="1">
    <citation type="journal article" date="2019" name="PLoS Negl. Trop. Dis.">
        <title>Whole genome sequencing of Entamoeba nuttalli reveals mammalian host-related molecular signatures and a novel octapeptide-repeat surface protein.</title>
        <authorList>
            <person name="Tanaka M."/>
            <person name="Makiuchi T."/>
            <person name="Komiyama T."/>
            <person name="Shiina T."/>
            <person name="Osaki K."/>
            <person name="Tachibana H."/>
        </authorList>
    </citation>
    <scope>NUCLEOTIDE SEQUENCE [LARGE SCALE GENOMIC DNA]</scope>
    <source>
        <strain evidence="1 2">P19-061405</strain>
    </source>
</reference>
<sequence>MYRKGVKGIQTQIKRESKSFEAIQQGSVIAVLNTLGFGFEFKRPERIAEKTIQFLVITEVFFKGQPLSFGKKIDKYVDEQFQTEIVADMSLNQIKSLKRRRDLNRAALSFNWLVEYLEQLGYTVQRRPTKSAKKTLQMEKVSKISEKNGYIITLAEMQTIGKEVNSYVISQFIKLEKTTILREYHPLCFDLLHYSSLNKNNSIHYCSFSNNEIKHQHNAKIENENSSDTITLDECISTPKSL</sequence>
<comment type="caution">
    <text evidence="1">The sequence shown here is derived from an EMBL/GenBank/DDBJ whole genome shotgun (WGS) entry which is preliminary data.</text>
</comment>
<organism evidence="1 2">
    <name type="scientific">Entamoeba nuttalli</name>
    <dbReference type="NCBI Taxonomy" id="412467"/>
    <lineage>
        <taxon>Eukaryota</taxon>
        <taxon>Amoebozoa</taxon>
        <taxon>Evosea</taxon>
        <taxon>Archamoebae</taxon>
        <taxon>Mastigamoebida</taxon>
        <taxon>Entamoebidae</taxon>
        <taxon>Entamoeba</taxon>
    </lineage>
</organism>
<accession>A0ABQ0DFN8</accession>
<dbReference type="EMBL" id="BAAFRS010000082">
    <property type="protein sequence ID" value="GAB1221553.1"/>
    <property type="molecule type" value="Genomic_DNA"/>
</dbReference>
<evidence type="ECO:0000313" key="1">
    <source>
        <dbReference type="EMBL" id="GAB1221553.1"/>
    </source>
</evidence>